<dbReference type="RefSeq" id="WP_010861177.1">
    <property type="nucleotide sequence ID" value="NZ_KB933409.1"/>
</dbReference>
<protein>
    <submittedName>
        <fullName evidence="1">Uncharacterized protein</fullName>
    </submittedName>
</protein>
<gene>
    <name evidence="1" type="ORF">H131_21392</name>
</gene>
<dbReference type="EMBL" id="AQPX01000034">
    <property type="protein sequence ID" value="EON70481.1"/>
    <property type="molecule type" value="Genomic_DNA"/>
</dbReference>
<dbReference type="HOGENOM" id="CLU_1756630_0_0_9"/>
<proteinExistence type="predicted"/>
<dbReference type="Proteomes" id="UP000013911">
    <property type="component" value="Unassembled WGS sequence"/>
</dbReference>
<reference evidence="1 2" key="1">
    <citation type="submission" date="2013-04" db="EMBL/GenBank/DDBJ databases">
        <title>Draft genome of the heavy metal tolerant bacterium Lysinibacillus sphaericus strain OT4b.31.</title>
        <authorList>
            <person name="Pena-Montenegro T.D."/>
            <person name="Dussan J."/>
        </authorList>
    </citation>
    <scope>NUCLEOTIDE SEQUENCE [LARGE SCALE GENOMIC DNA]</scope>
    <source>
        <strain evidence="1 2">OT4b.31</strain>
    </source>
</reference>
<evidence type="ECO:0000313" key="1">
    <source>
        <dbReference type="EMBL" id="EON70481.1"/>
    </source>
</evidence>
<name>R7Z938_LYSSH</name>
<dbReference type="AlphaFoldDB" id="R7Z938"/>
<evidence type="ECO:0000313" key="2">
    <source>
        <dbReference type="Proteomes" id="UP000013911"/>
    </source>
</evidence>
<dbReference type="PATRIC" id="fig|1285586.5.peg.4459"/>
<sequence>MNAMNTLITTIKFIAEGDIPSQVELLGKPIYENGKIINYEIVNNDYNYNEKNSPDYTIENFNMSVVGLDECFFDFNGYFTFNVLSNGKVEFELCITANVQDNLIDDIDSLFTSNNISIGDFIFKDDCYFFRPNMKVIEITNAEIDDIW</sequence>
<accession>R7Z938</accession>
<comment type="caution">
    <text evidence="1">The sequence shown here is derived from an EMBL/GenBank/DDBJ whole genome shotgun (WGS) entry which is preliminary data.</text>
</comment>
<organism evidence="1 2">
    <name type="scientific">Lysinibacillus sphaericus OT4b.31</name>
    <dbReference type="NCBI Taxonomy" id="1285586"/>
    <lineage>
        <taxon>Bacteria</taxon>
        <taxon>Bacillati</taxon>
        <taxon>Bacillota</taxon>
        <taxon>Bacilli</taxon>
        <taxon>Bacillales</taxon>
        <taxon>Bacillaceae</taxon>
        <taxon>Lysinibacillus</taxon>
    </lineage>
</organism>